<dbReference type="AlphaFoldDB" id="A0A9Q0JK71"/>
<gene>
    <name evidence="2" type="ORF">Tsubulata_034600</name>
</gene>
<dbReference type="PANTHER" id="PTHR37725:SF1">
    <property type="match status" value="1"/>
</dbReference>
<organism evidence="2 3">
    <name type="scientific">Turnera subulata</name>
    <dbReference type="NCBI Taxonomy" id="218843"/>
    <lineage>
        <taxon>Eukaryota</taxon>
        <taxon>Viridiplantae</taxon>
        <taxon>Streptophyta</taxon>
        <taxon>Embryophyta</taxon>
        <taxon>Tracheophyta</taxon>
        <taxon>Spermatophyta</taxon>
        <taxon>Magnoliopsida</taxon>
        <taxon>eudicotyledons</taxon>
        <taxon>Gunneridae</taxon>
        <taxon>Pentapetalae</taxon>
        <taxon>rosids</taxon>
        <taxon>fabids</taxon>
        <taxon>Malpighiales</taxon>
        <taxon>Passifloraceae</taxon>
        <taxon>Turnera</taxon>
    </lineage>
</organism>
<reference evidence="2" key="1">
    <citation type="submission" date="2022-02" db="EMBL/GenBank/DDBJ databases">
        <authorList>
            <person name="Henning P.M."/>
            <person name="McCubbin A.G."/>
            <person name="Shore J.S."/>
        </authorList>
    </citation>
    <scope>NUCLEOTIDE SEQUENCE</scope>
    <source>
        <strain evidence="2">F60SS</strain>
        <tissue evidence="2">Leaves</tissue>
    </source>
</reference>
<feature type="compositionally biased region" description="Basic and acidic residues" evidence="1">
    <location>
        <begin position="16"/>
        <end position="25"/>
    </location>
</feature>
<keyword evidence="3" id="KW-1185">Reference proteome</keyword>
<feature type="region of interest" description="Disordered" evidence="1">
    <location>
        <begin position="154"/>
        <end position="184"/>
    </location>
</feature>
<evidence type="ECO:0000256" key="1">
    <source>
        <dbReference type="SAM" id="MobiDB-lite"/>
    </source>
</evidence>
<reference evidence="2" key="2">
    <citation type="journal article" date="2023" name="Plants (Basel)">
        <title>Annotation of the Turnera subulata (Passifloraceae) Draft Genome Reveals the S-Locus Evolved after the Divergence of Turneroideae from Passifloroideae in a Stepwise Manner.</title>
        <authorList>
            <person name="Henning P.M."/>
            <person name="Roalson E.H."/>
            <person name="Mir W."/>
            <person name="McCubbin A.G."/>
            <person name="Shore J.S."/>
        </authorList>
    </citation>
    <scope>NUCLEOTIDE SEQUENCE</scope>
    <source>
        <strain evidence="2">F60SS</strain>
    </source>
</reference>
<dbReference type="OrthoDB" id="1623146at2759"/>
<feature type="compositionally biased region" description="Low complexity" evidence="1">
    <location>
        <begin position="175"/>
        <end position="184"/>
    </location>
</feature>
<feature type="compositionally biased region" description="Gly residues" evidence="1">
    <location>
        <begin position="157"/>
        <end position="171"/>
    </location>
</feature>
<evidence type="ECO:0000313" key="3">
    <source>
        <dbReference type="Proteomes" id="UP001141552"/>
    </source>
</evidence>
<protein>
    <submittedName>
        <fullName evidence="2">Uncharacterized protein</fullName>
    </submittedName>
</protein>
<feature type="region of interest" description="Disordered" evidence="1">
    <location>
        <begin position="1"/>
        <end position="29"/>
    </location>
</feature>
<dbReference type="EMBL" id="JAKUCV010002146">
    <property type="protein sequence ID" value="KAJ4843765.1"/>
    <property type="molecule type" value="Genomic_DNA"/>
</dbReference>
<comment type="caution">
    <text evidence="2">The sequence shown here is derived from an EMBL/GenBank/DDBJ whole genome shotgun (WGS) entry which is preliminary data.</text>
</comment>
<dbReference type="PANTHER" id="PTHR37725">
    <property type="match status" value="1"/>
</dbReference>
<evidence type="ECO:0000313" key="2">
    <source>
        <dbReference type="EMBL" id="KAJ4843765.1"/>
    </source>
</evidence>
<sequence>MSTDNLESPYKYGYPRIDDDKEDTTTRPPRYSLFLGAEEDMSLLEGGLYYGKYDHVDHDEAKEEKPFDPRLVMLLEFFRQLYIKRNEVFKKIFPGYLHDEFVETFKKLGAKLSLRKSDLTKARSLKRSFSVGSTRSRGIGAPAPLTLERFKVRTVVPGGGGSGPQEGGGQDGKGDANSGGSASK</sequence>
<proteinExistence type="predicted"/>
<dbReference type="Proteomes" id="UP001141552">
    <property type="component" value="Unassembled WGS sequence"/>
</dbReference>
<name>A0A9Q0JK71_9ROSI</name>
<accession>A0A9Q0JK71</accession>